<comment type="caution">
    <text evidence="1">The sequence shown here is derived from an EMBL/GenBank/DDBJ whole genome shotgun (WGS) entry which is preliminary data.</text>
</comment>
<dbReference type="OrthoDB" id="10464639at2759"/>
<proteinExistence type="predicted"/>
<protein>
    <submittedName>
        <fullName evidence="1">Uncharacterized protein</fullName>
    </submittedName>
</protein>
<sequence length="123" mass="13668">MNKNDHEQQKLLSPKTYATIAKTLVGKPNRFRGAKLRGVFYRKLSRQHTAYVIDCSLAKLFADCDGRVTAAGHYSDGISTSRHCRQGMFAKKSNSPPSTRCEITAPPRIMTSFVGAVAARFIF</sequence>
<accession>A0A8X6PQQ0</accession>
<organism evidence="1 2">
    <name type="scientific">Nephila pilipes</name>
    <name type="common">Giant wood spider</name>
    <name type="synonym">Nephila maculata</name>
    <dbReference type="NCBI Taxonomy" id="299642"/>
    <lineage>
        <taxon>Eukaryota</taxon>
        <taxon>Metazoa</taxon>
        <taxon>Ecdysozoa</taxon>
        <taxon>Arthropoda</taxon>
        <taxon>Chelicerata</taxon>
        <taxon>Arachnida</taxon>
        <taxon>Araneae</taxon>
        <taxon>Araneomorphae</taxon>
        <taxon>Entelegynae</taxon>
        <taxon>Araneoidea</taxon>
        <taxon>Nephilidae</taxon>
        <taxon>Nephila</taxon>
    </lineage>
</organism>
<dbReference type="AlphaFoldDB" id="A0A8X6PQQ0"/>
<reference evidence="1" key="1">
    <citation type="submission" date="2020-08" db="EMBL/GenBank/DDBJ databases">
        <title>Multicomponent nature underlies the extraordinary mechanical properties of spider dragline silk.</title>
        <authorList>
            <person name="Kono N."/>
            <person name="Nakamura H."/>
            <person name="Mori M."/>
            <person name="Yoshida Y."/>
            <person name="Ohtoshi R."/>
            <person name="Malay A.D."/>
            <person name="Moran D.A.P."/>
            <person name="Tomita M."/>
            <person name="Numata K."/>
            <person name="Arakawa K."/>
        </authorList>
    </citation>
    <scope>NUCLEOTIDE SEQUENCE</scope>
</reference>
<evidence type="ECO:0000313" key="1">
    <source>
        <dbReference type="EMBL" id="GFT83907.1"/>
    </source>
</evidence>
<dbReference type="EMBL" id="BMAW01023678">
    <property type="protein sequence ID" value="GFT83907.1"/>
    <property type="molecule type" value="Genomic_DNA"/>
</dbReference>
<keyword evidence="2" id="KW-1185">Reference proteome</keyword>
<dbReference type="Proteomes" id="UP000887013">
    <property type="component" value="Unassembled WGS sequence"/>
</dbReference>
<name>A0A8X6PQQ0_NEPPI</name>
<gene>
    <name evidence="1" type="ORF">NPIL_74391</name>
</gene>
<evidence type="ECO:0000313" key="2">
    <source>
        <dbReference type="Proteomes" id="UP000887013"/>
    </source>
</evidence>